<dbReference type="InterPro" id="IPR011356">
    <property type="entry name" value="Leucine_aapep/pepB"/>
</dbReference>
<keyword evidence="4 8" id="KW-0031">Aminopeptidase</keyword>
<dbReference type="Pfam" id="PF02789">
    <property type="entry name" value="Peptidase_M17_N"/>
    <property type="match status" value="1"/>
</dbReference>
<organism evidence="10 11">
    <name type="scientific">Massilia hydrophila</name>
    <dbReference type="NCBI Taxonomy" id="3044279"/>
    <lineage>
        <taxon>Bacteria</taxon>
        <taxon>Pseudomonadati</taxon>
        <taxon>Pseudomonadota</taxon>
        <taxon>Betaproteobacteria</taxon>
        <taxon>Burkholderiales</taxon>
        <taxon>Oxalobacteraceae</taxon>
        <taxon>Telluria group</taxon>
        <taxon>Massilia</taxon>
    </lineage>
</organism>
<accession>A0ABS7Y739</accession>
<name>A0ABS7Y739_9BURK</name>
<dbReference type="GO" id="GO:0004177">
    <property type="term" value="F:aminopeptidase activity"/>
    <property type="evidence" value="ECO:0007669"/>
    <property type="project" value="UniProtKB-KW"/>
</dbReference>
<dbReference type="CDD" id="cd00433">
    <property type="entry name" value="Peptidase_M17"/>
    <property type="match status" value="1"/>
</dbReference>
<feature type="active site" evidence="8">
    <location>
        <position position="355"/>
    </location>
</feature>
<reference evidence="10 11" key="1">
    <citation type="submission" date="2021-07" db="EMBL/GenBank/DDBJ databases">
        <title>Characterization of Violacein-producing bacteria and related species.</title>
        <authorList>
            <person name="Wilson H.S."/>
            <person name="De Leon M.E."/>
        </authorList>
    </citation>
    <scope>NUCLEOTIDE SEQUENCE [LARGE SCALE GENOMIC DNA]</scope>
    <source>
        <strain evidence="10 11">HSC-2F05</strain>
    </source>
</reference>
<evidence type="ECO:0000313" key="11">
    <source>
        <dbReference type="Proteomes" id="UP001198602"/>
    </source>
</evidence>
<keyword evidence="11" id="KW-1185">Reference proteome</keyword>
<protein>
    <recommendedName>
        <fullName evidence="8">Probable cytosol aminopeptidase</fullName>
        <ecNumber evidence="8">3.4.11.1</ecNumber>
    </recommendedName>
    <alternativeName>
        <fullName evidence="8">Leucine aminopeptidase</fullName>
        <shortName evidence="8">LAP</shortName>
        <ecNumber evidence="8">3.4.11.10</ecNumber>
    </alternativeName>
    <alternativeName>
        <fullName evidence="8">Leucyl aminopeptidase</fullName>
    </alternativeName>
</protein>
<proteinExistence type="inferred from homology"/>
<feature type="binding site" evidence="8">
    <location>
        <position position="274"/>
    </location>
    <ligand>
        <name>Mn(2+)</name>
        <dbReference type="ChEBI" id="CHEBI:29035"/>
        <label>1</label>
    </ligand>
</feature>
<dbReference type="InterPro" id="IPR023042">
    <property type="entry name" value="Peptidase_M17_leu_NH2_pept"/>
</dbReference>
<dbReference type="InterPro" id="IPR000819">
    <property type="entry name" value="Peptidase_M17_C"/>
</dbReference>
<comment type="subcellular location">
    <subcellularLocation>
        <location evidence="8">Cytoplasm</location>
    </subcellularLocation>
</comment>
<feature type="binding site" evidence="8">
    <location>
        <position position="353"/>
    </location>
    <ligand>
        <name>Mn(2+)</name>
        <dbReference type="ChEBI" id="CHEBI:29035"/>
        <label>2</label>
    </ligand>
</feature>
<feature type="binding site" evidence="8">
    <location>
        <position position="353"/>
    </location>
    <ligand>
        <name>Mn(2+)</name>
        <dbReference type="ChEBI" id="CHEBI:29035"/>
        <label>1</label>
    </ligand>
</feature>
<gene>
    <name evidence="8" type="primary">pepA</name>
    <name evidence="10" type="ORF">LE190_06125</name>
</gene>
<dbReference type="Pfam" id="PF00883">
    <property type="entry name" value="Peptidase_M17"/>
    <property type="match status" value="1"/>
</dbReference>
<keyword evidence="8" id="KW-0963">Cytoplasm</keyword>
<feature type="binding site" evidence="8">
    <location>
        <position position="269"/>
    </location>
    <ligand>
        <name>Mn(2+)</name>
        <dbReference type="ChEBI" id="CHEBI:29035"/>
        <label>2</label>
    </ligand>
</feature>
<feature type="active site" evidence="8">
    <location>
        <position position="281"/>
    </location>
</feature>
<evidence type="ECO:0000256" key="2">
    <source>
        <dbReference type="ARBA" id="ARBA00000967"/>
    </source>
</evidence>
<dbReference type="Gene3D" id="3.40.630.10">
    <property type="entry name" value="Zn peptidases"/>
    <property type="match status" value="1"/>
</dbReference>
<feature type="domain" description="Cytosol aminopeptidase" evidence="9">
    <location>
        <begin position="349"/>
        <end position="356"/>
    </location>
</feature>
<comment type="similarity">
    <text evidence="3 8">Belongs to the peptidase M17 family.</text>
</comment>
<keyword evidence="8" id="KW-0479">Metal-binding</keyword>
<dbReference type="InterPro" id="IPR008283">
    <property type="entry name" value="Peptidase_M17_N"/>
</dbReference>
<comment type="function">
    <text evidence="8">Presumably involved in the processing and regular turnover of intracellular proteins. Catalyzes the removal of unsubstituted N-terminal amino acids from various peptides.</text>
</comment>
<evidence type="ECO:0000256" key="6">
    <source>
        <dbReference type="ARBA" id="ARBA00022801"/>
    </source>
</evidence>
<dbReference type="EC" id="3.4.11.1" evidence="8"/>
<dbReference type="SUPFAM" id="SSF53187">
    <property type="entry name" value="Zn-dependent exopeptidases"/>
    <property type="match status" value="1"/>
</dbReference>
<dbReference type="PANTHER" id="PTHR11963:SF23">
    <property type="entry name" value="CYTOSOL AMINOPEPTIDASE"/>
    <property type="match status" value="1"/>
</dbReference>
<dbReference type="RefSeq" id="WP_225237844.1">
    <property type="nucleotide sequence ID" value="NZ_JAHYBX010000001.1"/>
</dbReference>
<evidence type="ECO:0000256" key="3">
    <source>
        <dbReference type="ARBA" id="ARBA00009528"/>
    </source>
</evidence>
<evidence type="ECO:0000313" key="10">
    <source>
        <dbReference type="EMBL" id="MCA1855503.1"/>
    </source>
</evidence>
<evidence type="ECO:0000256" key="1">
    <source>
        <dbReference type="ARBA" id="ARBA00000135"/>
    </source>
</evidence>
<dbReference type="NCBIfam" id="NF002074">
    <property type="entry name" value="PRK00913.1-4"/>
    <property type="match status" value="1"/>
</dbReference>
<dbReference type="SUPFAM" id="SSF52949">
    <property type="entry name" value="Macro domain-like"/>
    <property type="match status" value="1"/>
</dbReference>
<evidence type="ECO:0000256" key="8">
    <source>
        <dbReference type="HAMAP-Rule" id="MF_00181"/>
    </source>
</evidence>
<dbReference type="Gene3D" id="3.40.220.10">
    <property type="entry name" value="Leucine Aminopeptidase, subunit E, domain 1"/>
    <property type="match status" value="1"/>
</dbReference>
<dbReference type="HAMAP" id="MF_00181">
    <property type="entry name" value="Cytosol_peptidase_M17"/>
    <property type="match status" value="1"/>
</dbReference>
<dbReference type="Proteomes" id="UP001198602">
    <property type="component" value="Unassembled WGS sequence"/>
</dbReference>
<feature type="binding site" evidence="8">
    <location>
        <position position="351"/>
    </location>
    <ligand>
        <name>Mn(2+)</name>
        <dbReference type="ChEBI" id="CHEBI:29035"/>
        <label>1</label>
    </ligand>
</feature>
<comment type="caution">
    <text evidence="10">The sequence shown here is derived from an EMBL/GenBank/DDBJ whole genome shotgun (WGS) entry which is preliminary data.</text>
</comment>
<sequence length="505" mass="52761">MNITLNPACGPEREQALARAEADCIVVGIHEGGVLTAQARALDAAGAVRHALASGDISGKPGTTLMLRQPAGTAAQRVLLVGLGNGPALTEAAFKQGVREALACLSRIGAHDAILALPLEQVEGRDIHWVVRHLAQAAHDQAYRPDSLKSEKEARPAGVRELVLPVAPLDALMRTLAQAQAMARGSVYARELGDLPPNICTPAYLAECAGKLAREFGFGLDVLGPVEMAELKMRSYLAVASGSAQPPAMAVLQHRGGNSGDAPIVLVGKGLTFDSGGISIKPGASMDEMKYDMCGAAAVLGVFRAIGELKLPLNVVGIVAACENMPSGSAVRPGDILSSMSGLSIEVLNTDAEGRLVLCDALSYAARFEPRVLIDIATLTGACVVALGQHNSGLFTRMDEAHDALAAELLEAGRATGDHAWRMPLDEAYGEQLKSNFADLANIGSPGGGAVTAAAFLERFTRGQLWAHLDIAGTAWRTGKEKGATGRPVPLLMHYLCKRAALQFA</sequence>
<keyword evidence="6 8" id="KW-0378">Hydrolase</keyword>
<evidence type="ECO:0000256" key="7">
    <source>
        <dbReference type="ARBA" id="ARBA00023211"/>
    </source>
</evidence>
<comment type="catalytic activity">
    <reaction evidence="1 8">
        <text>Release of an N-terminal amino acid, Xaa-|-Yaa-, in which Xaa is preferably Leu, but may be other amino acids including Pro although not Arg or Lys, and Yaa may be Pro. Amino acid amides and methyl esters are also readily hydrolyzed, but rates on arylamides are exceedingly low.</text>
        <dbReference type="EC" id="3.4.11.1"/>
    </reaction>
</comment>
<dbReference type="EMBL" id="JAHYBX010000001">
    <property type="protein sequence ID" value="MCA1855503.1"/>
    <property type="molecule type" value="Genomic_DNA"/>
</dbReference>
<evidence type="ECO:0000259" key="9">
    <source>
        <dbReference type="PROSITE" id="PS00631"/>
    </source>
</evidence>
<dbReference type="EC" id="3.4.11.10" evidence="8"/>
<feature type="binding site" evidence="8">
    <location>
        <position position="292"/>
    </location>
    <ligand>
        <name>Mn(2+)</name>
        <dbReference type="ChEBI" id="CHEBI:29035"/>
        <label>2</label>
    </ligand>
</feature>
<keyword evidence="5 8" id="KW-0645">Protease</keyword>
<dbReference type="PROSITE" id="PS00631">
    <property type="entry name" value="CYTOSOL_AP"/>
    <property type="match status" value="1"/>
</dbReference>
<keyword evidence="7 8" id="KW-0464">Manganese</keyword>
<dbReference type="PANTHER" id="PTHR11963">
    <property type="entry name" value="LEUCINE AMINOPEPTIDASE-RELATED"/>
    <property type="match status" value="1"/>
</dbReference>
<dbReference type="InterPro" id="IPR043472">
    <property type="entry name" value="Macro_dom-like"/>
</dbReference>
<dbReference type="PRINTS" id="PR00481">
    <property type="entry name" value="LAMNOPPTDASE"/>
</dbReference>
<feature type="binding site" evidence="8">
    <location>
        <position position="274"/>
    </location>
    <ligand>
        <name>Mn(2+)</name>
        <dbReference type="ChEBI" id="CHEBI:29035"/>
        <label>2</label>
    </ligand>
</feature>
<evidence type="ECO:0000256" key="4">
    <source>
        <dbReference type="ARBA" id="ARBA00022438"/>
    </source>
</evidence>
<comment type="catalytic activity">
    <reaction evidence="2 8">
        <text>Release of an N-terminal amino acid, preferentially leucine, but not glutamic or aspartic acids.</text>
        <dbReference type="EC" id="3.4.11.10"/>
    </reaction>
</comment>
<evidence type="ECO:0000256" key="5">
    <source>
        <dbReference type="ARBA" id="ARBA00022670"/>
    </source>
</evidence>
<comment type="cofactor">
    <cofactor evidence="8">
        <name>Mn(2+)</name>
        <dbReference type="ChEBI" id="CHEBI:29035"/>
    </cofactor>
    <text evidence="8">Binds 2 manganese ions per subunit.</text>
</comment>